<keyword evidence="3" id="KW-1185">Reference proteome</keyword>
<dbReference type="AlphaFoldDB" id="A0A5B7D1R9"/>
<evidence type="ECO:0000256" key="1">
    <source>
        <dbReference type="SAM" id="SignalP"/>
    </source>
</evidence>
<reference evidence="2 3" key="1">
    <citation type="submission" date="2019-05" db="EMBL/GenBank/DDBJ databases">
        <title>Another draft genome of Portunus trituberculatus and its Hox gene families provides insights of decapod evolution.</title>
        <authorList>
            <person name="Jeong J.-H."/>
            <person name="Song I."/>
            <person name="Kim S."/>
            <person name="Choi T."/>
            <person name="Kim D."/>
            <person name="Ryu S."/>
            <person name="Kim W."/>
        </authorList>
    </citation>
    <scope>NUCLEOTIDE SEQUENCE [LARGE SCALE GENOMIC DNA]</scope>
    <source>
        <tissue evidence="2">Muscle</tissue>
    </source>
</reference>
<evidence type="ECO:0000313" key="3">
    <source>
        <dbReference type="Proteomes" id="UP000324222"/>
    </source>
</evidence>
<keyword evidence="1" id="KW-0732">Signal</keyword>
<evidence type="ECO:0000313" key="2">
    <source>
        <dbReference type="EMBL" id="MPC15600.1"/>
    </source>
</evidence>
<feature type="signal peptide" evidence="1">
    <location>
        <begin position="1"/>
        <end position="15"/>
    </location>
</feature>
<proteinExistence type="predicted"/>
<dbReference type="EMBL" id="VSRR010000440">
    <property type="protein sequence ID" value="MPC15600.1"/>
    <property type="molecule type" value="Genomic_DNA"/>
</dbReference>
<accession>A0A5B7D1R9</accession>
<dbReference type="Proteomes" id="UP000324222">
    <property type="component" value="Unassembled WGS sequence"/>
</dbReference>
<feature type="chain" id="PRO_5022848137" evidence="1">
    <location>
        <begin position="16"/>
        <end position="48"/>
    </location>
</feature>
<protein>
    <submittedName>
        <fullName evidence="2">Uncharacterized protein</fullName>
    </submittedName>
</protein>
<name>A0A5B7D1R9_PORTR</name>
<organism evidence="2 3">
    <name type="scientific">Portunus trituberculatus</name>
    <name type="common">Swimming crab</name>
    <name type="synonym">Neptunus trituberculatus</name>
    <dbReference type="NCBI Taxonomy" id="210409"/>
    <lineage>
        <taxon>Eukaryota</taxon>
        <taxon>Metazoa</taxon>
        <taxon>Ecdysozoa</taxon>
        <taxon>Arthropoda</taxon>
        <taxon>Crustacea</taxon>
        <taxon>Multicrustacea</taxon>
        <taxon>Malacostraca</taxon>
        <taxon>Eumalacostraca</taxon>
        <taxon>Eucarida</taxon>
        <taxon>Decapoda</taxon>
        <taxon>Pleocyemata</taxon>
        <taxon>Brachyura</taxon>
        <taxon>Eubrachyura</taxon>
        <taxon>Portunoidea</taxon>
        <taxon>Portunidae</taxon>
        <taxon>Portuninae</taxon>
        <taxon>Portunus</taxon>
    </lineage>
</organism>
<gene>
    <name evidence="2" type="ORF">E2C01_008399</name>
</gene>
<comment type="caution">
    <text evidence="2">The sequence shown here is derived from an EMBL/GenBank/DDBJ whole genome shotgun (WGS) entry which is preliminary data.</text>
</comment>
<sequence>MCRFLVMRLLGVASAEPLQPASCFIYCYSKISCNERSVLDSWTDSVVC</sequence>